<sequence>MAVSIDSVGWMTRSDLLIHLYTKFINNNIPLKLDLDKPVNYTKIKNKLNAYIQPLQHITENELVVIHNNMDDILLFLFLLAIGLGIHDETKSEDGILIKGNTKNRQMINNNYNDKLYRFASGICIYLPQELLKDIVAIMTQIKSLRIHILPPPIIYKQIAKQLNEKSLSEQITKRLNEKSSISKFVTRQMAKLRNTK</sequence>
<dbReference type="AlphaFoldDB" id="A0AAV2RRS8"/>
<dbReference type="EMBL" id="CAXKWB010029050">
    <property type="protein sequence ID" value="CAL4135014.1"/>
    <property type="molecule type" value="Genomic_DNA"/>
</dbReference>
<keyword evidence="2" id="KW-1185">Reference proteome</keyword>
<organism evidence="1 2">
    <name type="scientific">Meganyctiphanes norvegica</name>
    <name type="common">Northern krill</name>
    <name type="synonym">Thysanopoda norvegica</name>
    <dbReference type="NCBI Taxonomy" id="48144"/>
    <lineage>
        <taxon>Eukaryota</taxon>
        <taxon>Metazoa</taxon>
        <taxon>Ecdysozoa</taxon>
        <taxon>Arthropoda</taxon>
        <taxon>Crustacea</taxon>
        <taxon>Multicrustacea</taxon>
        <taxon>Malacostraca</taxon>
        <taxon>Eumalacostraca</taxon>
        <taxon>Eucarida</taxon>
        <taxon>Euphausiacea</taxon>
        <taxon>Euphausiidae</taxon>
        <taxon>Meganyctiphanes</taxon>
    </lineage>
</organism>
<evidence type="ECO:0000313" key="2">
    <source>
        <dbReference type="Proteomes" id="UP001497623"/>
    </source>
</evidence>
<gene>
    <name evidence="1" type="ORF">MNOR_LOCUS27510</name>
</gene>
<name>A0AAV2RRS8_MEGNR</name>
<proteinExistence type="predicted"/>
<dbReference type="Proteomes" id="UP001497623">
    <property type="component" value="Unassembled WGS sequence"/>
</dbReference>
<accession>A0AAV2RRS8</accession>
<reference evidence="1 2" key="1">
    <citation type="submission" date="2024-05" db="EMBL/GenBank/DDBJ databases">
        <authorList>
            <person name="Wallberg A."/>
        </authorList>
    </citation>
    <scope>NUCLEOTIDE SEQUENCE [LARGE SCALE GENOMIC DNA]</scope>
</reference>
<evidence type="ECO:0000313" key="1">
    <source>
        <dbReference type="EMBL" id="CAL4135014.1"/>
    </source>
</evidence>
<protein>
    <submittedName>
        <fullName evidence="1">Uncharacterized protein</fullName>
    </submittedName>
</protein>
<comment type="caution">
    <text evidence="1">The sequence shown here is derived from an EMBL/GenBank/DDBJ whole genome shotgun (WGS) entry which is preliminary data.</text>
</comment>